<comment type="caution">
    <text evidence="1">The sequence shown here is derived from an EMBL/GenBank/DDBJ whole genome shotgun (WGS) entry which is preliminary data.</text>
</comment>
<organism evidence="1 2">
    <name type="scientific">Nocardia cerradoensis</name>
    <dbReference type="NCBI Taxonomy" id="85688"/>
    <lineage>
        <taxon>Bacteria</taxon>
        <taxon>Bacillati</taxon>
        <taxon>Actinomycetota</taxon>
        <taxon>Actinomycetes</taxon>
        <taxon>Mycobacteriales</taxon>
        <taxon>Nocardiaceae</taxon>
        <taxon>Nocardia</taxon>
    </lineage>
</organism>
<proteinExistence type="predicted"/>
<keyword evidence="2" id="KW-1185">Reference proteome</keyword>
<evidence type="ECO:0000313" key="1">
    <source>
        <dbReference type="EMBL" id="OXR46989.1"/>
    </source>
</evidence>
<evidence type="ECO:0000313" key="2">
    <source>
        <dbReference type="Proteomes" id="UP000215506"/>
    </source>
</evidence>
<dbReference type="Proteomes" id="UP000215506">
    <property type="component" value="Unassembled WGS sequence"/>
</dbReference>
<dbReference type="AlphaFoldDB" id="A0A231HDN5"/>
<gene>
    <name evidence="1" type="ORF">B7C42_00105</name>
</gene>
<accession>A0A231HDN5</accession>
<protein>
    <submittedName>
        <fullName evidence="1">Uncharacterized protein</fullName>
    </submittedName>
</protein>
<dbReference type="EMBL" id="NGAF01000001">
    <property type="protein sequence ID" value="OXR46989.1"/>
    <property type="molecule type" value="Genomic_DNA"/>
</dbReference>
<reference evidence="1 2" key="1">
    <citation type="submission" date="2017-07" db="EMBL/GenBank/DDBJ databases">
        <title>First draft Genome Sequence of Nocardia cerradoensis isolated from human infection.</title>
        <authorList>
            <person name="Carrasco G."/>
        </authorList>
    </citation>
    <scope>NUCLEOTIDE SEQUENCE [LARGE SCALE GENOMIC DNA]</scope>
    <source>
        <strain evidence="1 2">CNM20130759</strain>
    </source>
</reference>
<sequence>MRTTPSSQTRLLLAQRIRRYHQNREVPRRTPKAPAPYTYSEELDMVRLAAIWLPFGGPPEEEIFTRFGISKVAFEARLEQVLTRSRSSAS</sequence>
<name>A0A231HDN5_9NOCA</name>
<dbReference type="RefSeq" id="WP_094024035.1">
    <property type="nucleotide sequence ID" value="NZ_NGAF01000001.1"/>
</dbReference>